<evidence type="ECO:0000313" key="3">
    <source>
        <dbReference type="Proteomes" id="UP000037136"/>
    </source>
</evidence>
<accession>A0A2A9PDX1</accession>
<dbReference type="InterPro" id="IPR015421">
    <property type="entry name" value="PyrdxlP-dep_Trfase_major"/>
</dbReference>
<dbReference type="Pfam" id="PF00155">
    <property type="entry name" value="Aminotran_1_2"/>
    <property type="match status" value="1"/>
</dbReference>
<organism evidence="2 3">
    <name type="scientific">Ophiocordyceps unilateralis</name>
    <name type="common">Zombie-ant fungus</name>
    <name type="synonym">Torrubia unilateralis</name>
    <dbReference type="NCBI Taxonomy" id="268505"/>
    <lineage>
        <taxon>Eukaryota</taxon>
        <taxon>Fungi</taxon>
        <taxon>Dikarya</taxon>
        <taxon>Ascomycota</taxon>
        <taxon>Pezizomycotina</taxon>
        <taxon>Sordariomycetes</taxon>
        <taxon>Hypocreomycetidae</taxon>
        <taxon>Hypocreales</taxon>
        <taxon>Ophiocordycipitaceae</taxon>
        <taxon>Ophiocordyceps</taxon>
    </lineage>
</organism>
<dbReference type="Proteomes" id="UP000037136">
    <property type="component" value="Unassembled WGS sequence"/>
</dbReference>
<reference evidence="2 3" key="2">
    <citation type="journal article" date="2017" name="Sci. Rep.">
        <title>Ant-infecting Ophiocordyceps genomes reveal a high diversity of potential behavioral manipulation genes and a possible major role for enterotoxins.</title>
        <authorList>
            <person name="de Bekker C."/>
            <person name="Ohm R.A."/>
            <person name="Evans H.C."/>
            <person name="Brachmann A."/>
            <person name="Hughes D.P."/>
        </authorList>
    </citation>
    <scope>NUCLEOTIDE SEQUENCE [LARGE SCALE GENOMIC DNA]</scope>
    <source>
        <strain evidence="2 3">SC16a</strain>
    </source>
</reference>
<dbReference type="STRING" id="268505.A0A2A9PDX1"/>
<dbReference type="PANTHER" id="PTHR42858:SF1">
    <property type="entry name" value="LD15494P"/>
    <property type="match status" value="1"/>
</dbReference>
<dbReference type="GO" id="GO:0047536">
    <property type="term" value="F:2-aminoadipate transaminase activity"/>
    <property type="evidence" value="ECO:0007669"/>
    <property type="project" value="TreeGrafter"/>
</dbReference>
<dbReference type="EMBL" id="LAZP02000225">
    <property type="protein sequence ID" value="PFH59112.1"/>
    <property type="molecule type" value="Genomic_DNA"/>
</dbReference>
<proteinExistence type="predicted"/>
<dbReference type="PROSITE" id="PS51257">
    <property type="entry name" value="PROKAR_LIPOPROTEIN"/>
    <property type="match status" value="1"/>
</dbReference>
<feature type="domain" description="Aminotransferase class I/classII large" evidence="1">
    <location>
        <begin position="33"/>
        <end position="286"/>
    </location>
</feature>
<dbReference type="InterPro" id="IPR015422">
    <property type="entry name" value="PyrdxlP-dep_Trfase_small"/>
</dbReference>
<dbReference type="Gene3D" id="3.40.640.10">
    <property type="entry name" value="Type I PLP-dependent aspartate aminotransferase-like (Major domain)"/>
    <property type="match status" value="1"/>
</dbReference>
<keyword evidence="3" id="KW-1185">Reference proteome</keyword>
<sequence>MADSRLINLLRGWPSPTVLPASLLSGACQRVLADATASTSVLQYGPDRGHQPLREGLASWLAQQYGVGRDAERICITGGASQSLACILQSFTDPSYTRAVWIVEPCYHLGCGIFEDAGFGGRLRAAPGDEEGVDVDGLERMMKEVDELADETPEQQTMLKVPGPTRKIYRHVIYCVATCSNPSGITMSLRRRESLVRLARSHDALIISDDVYDFLQWPLQGDAHLGVPTLPRLCDVDLAMGLQDGPFGHAISNGSFSKIAGPGMRTGWVEASTAFVAGLGDTASTLSGGAAKAYRRGASAHLVPLGFQARESSLAGSDWYGGYFIWLTASSTTTTMPPPRLVAEAAMREASVVIGPGTMFEVRGDERRTRFDGEIRLCFAWEEEEALVQGVRRLGLLLKRMQEDRGYYDGLVASYGQGAKLDEYK</sequence>
<dbReference type="InterPro" id="IPR015424">
    <property type="entry name" value="PyrdxlP-dep_Trfase"/>
</dbReference>
<dbReference type="CDD" id="cd00609">
    <property type="entry name" value="AAT_like"/>
    <property type="match status" value="1"/>
</dbReference>
<dbReference type="Gene3D" id="3.90.1150.10">
    <property type="entry name" value="Aspartate Aminotransferase, domain 1"/>
    <property type="match status" value="2"/>
</dbReference>
<dbReference type="AlphaFoldDB" id="A0A2A9PDX1"/>
<protein>
    <recommendedName>
        <fullName evidence="1">Aminotransferase class I/classII large domain-containing protein</fullName>
    </recommendedName>
</protein>
<reference evidence="2 3" key="1">
    <citation type="journal article" date="2015" name="BMC Genomics">
        <title>Gene expression during zombie ant biting behavior reflects the complexity underlying fungal parasitic behavioral manipulation.</title>
        <authorList>
            <person name="de Bekker C."/>
            <person name="Ohm R.A."/>
            <person name="Loreto R.G."/>
            <person name="Sebastian A."/>
            <person name="Albert I."/>
            <person name="Merrow M."/>
            <person name="Brachmann A."/>
            <person name="Hughes D.P."/>
        </authorList>
    </citation>
    <scope>NUCLEOTIDE SEQUENCE [LARGE SCALE GENOMIC DNA]</scope>
    <source>
        <strain evidence="2 3">SC16a</strain>
    </source>
</reference>
<dbReference type="InterPro" id="IPR004839">
    <property type="entry name" value="Aminotransferase_I/II_large"/>
</dbReference>
<dbReference type="GO" id="GO:0030170">
    <property type="term" value="F:pyridoxal phosphate binding"/>
    <property type="evidence" value="ECO:0007669"/>
    <property type="project" value="InterPro"/>
</dbReference>
<dbReference type="PANTHER" id="PTHR42858">
    <property type="entry name" value="AMINOTRANSFERASE"/>
    <property type="match status" value="1"/>
</dbReference>
<dbReference type="SUPFAM" id="SSF53383">
    <property type="entry name" value="PLP-dependent transferases"/>
    <property type="match status" value="1"/>
</dbReference>
<name>A0A2A9PDX1_OPHUN</name>
<gene>
    <name evidence="2" type="ORF">XA68_12778</name>
</gene>
<evidence type="ECO:0000259" key="1">
    <source>
        <dbReference type="Pfam" id="PF00155"/>
    </source>
</evidence>
<comment type="caution">
    <text evidence="2">The sequence shown here is derived from an EMBL/GenBank/DDBJ whole genome shotgun (WGS) entry which is preliminary data.</text>
</comment>
<evidence type="ECO:0000313" key="2">
    <source>
        <dbReference type="EMBL" id="PFH59112.1"/>
    </source>
</evidence>
<dbReference type="OrthoDB" id="7042322at2759"/>